<dbReference type="AlphaFoldDB" id="A0AAV4U4F2"/>
<feature type="region of interest" description="Disordered" evidence="1">
    <location>
        <begin position="74"/>
        <end position="93"/>
    </location>
</feature>
<evidence type="ECO:0000313" key="2">
    <source>
        <dbReference type="EMBL" id="GIY52627.1"/>
    </source>
</evidence>
<evidence type="ECO:0000256" key="1">
    <source>
        <dbReference type="SAM" id="MobiDB-lite"/>
    </source>
</evidence>
<organism evidence="2 3">
    <name type="scientific">Caerostris darwini</name>
    <dbReference type="NCBI Taxonomy" id="1538125"/>
    <lineage>
        <taxon>Eukaryota</taxon>
        <taxon>Metazoa</taxon>
        <taxon>Ecdysozoa</taxon>
        <taxon>Arthropoda</taxon>
        <taxon>Chelicerata</taxon>
        <taxon>Arachnida</taxon>
        <taxon>Araneae</taxon>
        <taxon>Araneomorphae</taxon>
        <taxon>Entelegynae</taxon>
        <taxon>Araneoidea</taxon>
        <taxon>Araneidae</taxon>
        <taxon>Caerostris</taxon>
    </lineage>
</organism>
<keyword evidence="3" id="KW-1185">Reference proteome</keyword>
<reference evidence="2 3" key="1">
    <citation type="submission" date="2021-06" db="EMBL/GenBank/DDBJ databases">
        <title>Caerostris darwini draft genome.</title>
        <authorList>
            <person name="Kono N."/>
            <person name="Arakawa K."/>
        </authorList>
    </citation>
    <scope>NUCLEOTIDE SEQUENCE [LARGE SCALE GENOMIC DNA]</scope>
</reference>
<proteinExistence type="predicted"/>
<dbReference type="Proteomes" id="UP001054837">
    <property type="component" value="Unassembled WGS sequence"/>
</dbReference>
<evidence type="ECO:0008006" key="4">
    <source>
        <dbReference type="Google" id="ProtNLM"/>
    </source>
</evidence>
<gene>
    <name evidence="2" type="ORF">CDAR_377561</name>
</gene>
<accession>A0AAV4U4F2</accession>
<comment type="caution">
    <text evidence="2">The sequence shown here is derived from an EMBL/GenBank/DDBJ whole genome shotgun (WGS) entry which is preliminary data.</text>
</comment>
<evidence type="ECO:0000313" key="3">
    <source>
        <dbReference type="Proteomes" id="UP001054837"/>
    </source>
</evidence>
<sequence length="93" mass="10629">MQKGILKVLKSDALSYAFLGGSRKHPVSSYYPHPHPPLMCFLKEMKAHFRFIKSLQRSLINNPGRVMLNIHESTRTDESHSFPATGREHPCLL</sequence>
<name>A0AAV4U4F2_9ARAC</name>
<dbReference type="EMBL" id="BPLQ01010689">
    <property type="protein sequence ID" value="GIY52627.1"/>
    <property type="molecule type" value="Genomic_DNA"/>
</dbReference>
<protein>
    <recommendedName>
        <fullName evidence="4">Maturase K</fullName>
    </recommendedName>
</protein>